<evidence type="ECO:0000256" key="1">
    <source>
        <dbReference type="ARBA" id="ARBA00022729"/>
    </source>
</evidence>
<dbReference type="GO" id="GO:0007229">
    <property type="term" value="P:integrin-mediated signaling pathway"/>
    <property type="evidence" value="ECO:0007669"/>
    <property type="project" value="TreeGrafter"/>
</dbReference>
<evidence type="ECO:0000313" key="5">
    <source>
        <dbReference type="Proteomes" id="UP000612233"/>
    </source>
</evidence>
<dbReference type="Proteomes" id="UP000612233">
    <property type="component" value="Unassembled WGS sequence"/>
</dbReference>
<protein>
    <submittedName>
        <fullName evidence="4">FG-GAP repeat protein</fullName>
    </submittedName>
</protein>
<dbReference type="PRINTS" id="PR01185">
    <property type="entry name" value="INTEGRINA"/>
</dbReference>
<name>A0A927GL90_9BACT</name>
<dbReference type="PROSITE" id="PS51470">
    <property type="entry name" value="FG_GAP"/>
    <property type="match status" value="3"/>
</dbReference>
<dbReference type="Pfam" id="PF01839">
    <property type="entry name" value="FG-GAP"/>
    <property type="match status" value="3"/>
</dbReference>
<dbReference type="InterPro" id="IPR000413">
    <property type="entry name" value="Integrin_alpha"/>
</dbReference>
<evidence type="ECO:0000256" key="3">
    <source>
        <dbReference type="ARBA" id="ARBA00023180"/>
    </source>
</evidence>
<sequence length="502" mass="51722">GDLNGDGYADLAAGAYLYTNGQASEGAVFVYYGGATGLQTVPANPAAAALRLESNQANAAFGASVAGVGDLNGDGYADLAAGAPLYANGQSQEGAAFVYYGGATGLQTVPANPAAAALRLESNTPTARMANSLAGASDLNGDGYADLAIGAPQYTGGQSQAGAVFVYYGGSTGSSNRDTRLRLYNANQTTLLSAANRAQATFGLGLRAASPYGRVRARLVWETKANGVPFSSSSAIPNSTQYTARGPWTNLPATGAPPELKVLVNKVGHVTRVRVRVEYATTSPLVAGTTTPPAGTGGVSGRARYGPWRYVGAQQLGQSSGPATPLPVTLTAFTAERRGRGVRLRWTTASEQNSDFFAVERSPDGRTFASIGRVAAQGHSPQAVTYEFTDSDLPAAPARVLYYRLRQIDLDGTATYSPVRAVAGETDELTLFPNPARNGDPVRLSGAAPQVPVTVLDLAGRVRGTTYTTASGQALLEPATGDLPTGLYVVRAGAQATKLVVE</sequence>
<dbReference type="GO" id="GO:0098609">
    <property type="term" value="P:cell-cell adhesion"/>
    <property type="evidence" value="ECO:0007669"/>
    <property type="project" value="TreeGrafter"/>
</dbReference>
<dbReference type="InterPro" id="IPR013519">
    <property type="entry name" value="Int_alpha_beta-p"/>
</dbReference>
<evidence type="ECO:0000313" key="4">
    <source>
        <dbReference type="EMBL" id="MBD2769944.1"/>
    </source>
</evidence>
<dbReference type="GO" id="GO:0009897">
    <property type="term" value="C:external side of plasma membrane"/>
    <property type="evidence" value="ECO:0007669"/>
    <property type="project" value="TreeGrafter"/>
</dbReference>
<gene>
    <name evidence="4" type="ORF">IC235_18805</name>
</gene>
<dbReference type="PANTHER" id="PTHR23220:SF122">
    <property type="entry name" value="INTEGRIN ALPHA-PS1"/>
    <property type="match status" value="1"/>
</dbReference>
<keyword evidence="5" id="KW-1185">Reference proteome</keyword>
<dbReference type="GO" id="GO:0008305">
    <property type="term" value="C:integrin complex"/>
    <property type="evidence" value="ECO:0007669"/>
    <property type="project" value="InterPro"/>
</dbReference>
<dbReference type="EMBL" id="JACXAD010000025">
    <property type="protein sequence ID" value="MBD2769944.1"/>
    <property type="molecule type" value="Genomic_DNA"/>
</dbReference>
<accession>A0A927GL90</accession>
<dbReference type="InterPro" id="IPR028994">
    <property type="entry name" value="Integrin_alpha_N"/>
</dbReference>
<dbReference type="Gene3D" id="2.130.10.130">
    <property type="entry name" value="Integrin alpha, N-terminal"/>
    <property type="match status" value="2"/>
</dbReference>
<dbReference type="GO" id="GO:0007160">
    <property type="term" value="P:cell-matrix adhesion"/>
    <property type="evidence" value="ECO:0007669"/>
    <property type="project" value="TreeGrafter"/>
</dbReference>
<dbReference type="SMART" id="SM00191">
    <property type="entry name" value="Int_alpha"/>
    <property type="match status" value="3"/>
</dbReference>
<evidence type="ECO:0000256" key="2">
    <source>
        <dbReference type="ARBA" id="ARBA00022737"/>
    </source>
</evidence>
<keyword evidence="1" id="KW-0732">Signal</keyword>
<dbReference type="SUPFAM" id="SSF69318">
    <property type="entry name" value="Integrin alpha N-terminal domain"/>
    <property type="match status" value="1"/>
</dbReference>
<dbReference type="GO" id="GO:0033627">
    <property type="term" value="P:cell adhesion mediated by integrin"/>
    <property type="evidence" value="ECO:0007669"/>
    <property type="project" value="TreeGrafter"/>
</dbReference>
<dbReference type="PANTHER" id="PTHR23220">
    <property type="entry name" value="INTEGRIN ALPHA"/>
    <property type="match status" value="1"/>
</dbReference>
<keyword evidence="2" id="KW-0677">Repeat</keyword>
<dbReference type="GO" id="GO:0005178">
    <property type="term" value="F:integrin binding"/>
    <property type="evidence" value="ECO:0007669"/>
    <property type="project" value="TreeGrafter"/>
</dbReference>
<feature type="non-terminal residue" evidence="4">
    <location>
        <position position="1"/>
    </location>
</feature>
<dbReference type="AlphaFoldDB" id="A0A927GL90"/>
<comment type="caution">
    <text evidence="4">The sequence shown here is derived from an EMBL/GenBank/DDBJ whole genome shotgun (WGS) entry which is preliminary data.</text>
</comment>
<organism evidence="4 5">
    <name type="scientific">Hymenobacter montanus</name>
    <dbReference type="NCBI Taxonomy" id="2771359"/>
    <lineage>
        <taxon>Bacteria</taxon>
        <taxon>Pseudomonadati</taxon>
        <taxon>Bacteroidota</taxon>
        <taxon>Cytophagia</taxon>
        <taxon>Cytophagales</taxon>
        <taxon>Hymenobacteraceae</taxon>
        <taxon>Hymenobacter</taxon>
    </lineage>
</organism>
<proteinExistence type="predicted"/>
<keyword evidence="3" id="KW-0325">Glycoprotein</keyword>
<reference evidence="4" key="1">
    <citation type="submission" date="2020-09" db="EMBL/GenBank/DDBJ databases">
        <authorList>
            <person name="Kim M.K."/>
        </authorList>
    </citation>
    <scope>NUCLEOTIDE SEQUENCE</scope>
    <source>
        <strain evidence="4">BT664</strain>
    </source>
</reference>
<dbReference type="InterPro" id="IPR013517">
    <property type="entry name" value="FG-GAP"/>
</dbReference>